<proteinExistence type="predicted"/>
<keyword evidence="2" id="KW-0808">Transferase</keyword>
<comment type="caution">
    <text evidence="2">The sequence shown here is derived from an EMBL/GenBank/DDBJ whole genome shotgun (WGS) entry which is preliminary data.</text>
</comment>
<dbReference type="Pfam" id="PF00583">
    <property type="entry name" value="Acetyltransf_1"/>
    <property type="match status" value="1"/>
</dbReference>
<dbReference type="RefSeq" id="WP_023043331.1">
    <property type="nucleotide sequence ID" value="NZ_CAWLUD010000006.1"/>
</dbReference>
<organism evidence="2 3">
    <name type="scientific">Photorhabdus temperata subsp. temperata Meg1</name>
    <dbReference type="NCBI Taxonomy" id="1393735"/>
    <lineage>
        <taxon>Bacteria</taxon>
        <taxon>Pseudomonadati</taxon>
        <taxon>Pseudomonadota</taxon>
        <taxon>Gammaproteobacteria</taxon>
        <taxon>Enterobacterales</taxon>
        <taxon>Morganellaceae</taxon>
        <taxon>Photorhabdus</taxon>
    </lineage>
</organism>
<feature type="domain" description="N-acetyltransferase" evidence="1">
    <location>
        <begin position="1"/>
        <end position="146"/>
    </location>
</feature>
<dbReference type="CDD" id="cd04301">
    <property type="entry name" value="NAT_SF"/>
    <property type="match status" value="1"/>
</dbReference>
<dbReference type="PROSITE" id="PS51186">
    <property type="entry name" value="GNAT"/>
    <property type="match status" value="1"/>
</dbReference>
<protein>
    <submittedName>
        <fullName evidence="2">Putative acetyltransferase</fullName>
    </submittedName>
</protein>
<dbReference type="PATRIC" id="fig|1393735.3.peg.704"/>
<evidence type="ECO:0000313" key="3">
    <source>
        <dbReference type="Proteomes" id="UP000028002"/>
    </source>
</evidence>
<dbReference type="EMBL" id="JGVH01000006">
    <property type="protein sequence ID" value="KER04570.1"/>
    <property type="molecule type" value="Genomic_DNA"/>
</dbReference>
<evidence type="ECO:0000259" key="1">
    <source>
        <dbReference type="PROSITE" id="PS51186"/>
    </source>
</evidence>
<dbReference type="InterPro" id="IPR000182">
    <property type="entry name" value="GNAT_dom"/>
</dbReference>
<dbReference type="Gene3D" id="3.40.630.30">
    <property type="match status" value="1"/>
</dbReference>
<dbReference type="GO" id="GO:0016747">
    <property type="term" value="F:acyltransferase activity, transferring groups other than amino-acyl groups"/>
    <property type="evidence" value="ECO:0007669"/>
    <property type="project" value="InterPro"/>
</dbReference>
<sequence length="146" mass="16455">MNQAILPTGFTITDSDKSDSLARARISDLLDHWNVEQTGKADNQPLDFYIRDQDGEVIGGLVGRTSLGVLFINYFFLPVSLRRRGTGSELLRRAEEKARLRGCHTAMLFTMSIQAPNFYLKHGYTIFGEVPCQPTGNARIFMQKKL</sequence>
<name>A0A081S0W7_PHOTE</name>
<dbReference type="Proteomes" id="UP000028002">
    <property type="component" value="Unassembled WGS sequence"/>
</dbReference>
<gene>
    <name evidence="2" type="ORF">MEG1DRAFT_00693</name>
</gene>
<dbReference type="SUPFAM" id="SSF55729">
    <property type="entry name" value="Acyl-CoA N-acyltransferases (Nat)"/>
    <property type="match status" value="1"/>
</dbReference>
<evidence type="ECO:0000313" key="2">
    <source>
        <dbReference type="EMBL" id="KER04570.1"/>
    </source>
</evidence>
<dbReference type="InterPro" id="IPR016181">
    <property type="entry name" value="Acyl_CoA_acyltransferase"/>
</dbReference>
<reference evidence="2 3" key="1">
    <citation type="submission" date="2014-03" db="EMBL/GenBank/DDBJ databases">
        <title>Draft Genome of Photorhabdus temperata Meg1.</title>
        <authorList>
            <person name="Hurst S.G.IV."/>
            <person name="Morris K."/>
            <person name="Thomas K."/>
            <person name="Tisa L.S."/>
        </authorList>
    </citation>
    <scope>NUCLEOTIDE SEQUENCE [LARGE SCALE GENOMIC DNA]</scope>
    <source>
        <strain evidence="2 3">Meg1</strain>
    </source>
</reference>
<dbReference type="AlphaFoldDB" id="A0A081S0W7"/>
<accession>A0A081S0W7</accession>